<dbReference type="InterPro" id="IPR012340">
    <property type="entry name" value="NA-bd_OB-fold"/>
</dbReference>
<dbReference type="SUPFAM" id="SSF52799">
    <property type="entry name" value="(Phosphotyrosine protein) phosphatases II"/>
    <property type="match status" value="1"/>
</dbReference>
<accession>A0A6J1NVN7</accession>
<evidence type="ECO:0000256" key="6">
    <source>
        <dbReference type="ARBA" id="ARBA00023042"/>
    </source>
</evidence>
<comment type="similarity">
    <text evidence="10">In the C-terminal section; belongs to the eukaryotic GTase family.</text>
</comment>
<keyword evidence="16" id="KW-1185">Reference proteome</keyword>
<feature type="binding site" evidence="13">
    <location>
        <begin position="345"/>
        <end position="347"/>
    </location>
    <ligand>
        <name>GTP</name>
        <dbReference type="ChEBI" id="CHEBI:37565"/>
    </ligand>
</feature>
<keyword evidence="7 10" id="KW-0342">GTP-binding</keyword>
<dbReference type="PROSITE" id="PS00383">
    <property type="entry name" value="TYR_PHOSPHATASE_1"/>
    <property type="match status" value="1"/>
</dbReference>
<comment type="catalytic activity">
    <reaction evidence="10">
        <text>a 5'-end triphospho-ribonucleoside in mRNA + H2O = a 5'-end diphospho-ribonucleoside in mRNA + phosphate + H(+)</text>
        <dbReference type="Rhea" id="RHEA:67004"/>
        <dbReference type="Rhea" id="RHEA-COMP:17164"/>
        <dbReference type="Rhea" id="RHEA-COMP:17165"/>
        <dbReference type="ChEBI" id="CHEBI:15377"/>
        <dbReference type="ChEBI" id="CHEBI:15378"/>
        <dbReference type="ChEBI" id="CHEBI:43474"/>
        <dbReference type="ChEBI" id="CHEBI:167616"/>
        <dbReference type="ChEBI" id="CHEBI:167618"/>
        <dbReference type="EC" id="3.6.1.74"/>
    </reaction>
</comment>
<feature type="compositionally biased region" description="Acidic residues" evidence="14">
    <location>
        <begin position="202"/>
        <end position="211"/>
    </location>
</feature>
<dbReference type="InterPro" id="IPR017074">
    <property type="entry name" value="mRNA_cap_enz_bifunc"/>
</dbReference>
<organism evidence="16 17">
    <name type="scientific">Bicyclus anynana</name>
    <name type="common">Squinting bush brown butterfly</name>
    <dbReference type="NCBI Taxonomy" id="110368"/>
    <lineage>
        <taxon>Eukaryota</taxon>
        <taxon>Metazoa</taxon>
        <taxon>Ecdysozoa</taxon>
        <taxon>Arthropoda</taxon>
        <taxon>Hexapoda</taxon>
        <taxon>Insecta</taxon>
        <taxon>Pterygota</taxon>
        <taxon>Neoptera</taxon>
        <taxon>Endopterygota</taxon>
        <taxon>Lepidoptera</taxon>
        <taxon>Glossata</taxon>
        <taxon>Ditrysia</taxon>
        <taxon>Papilionoidea</taxon>
        <taxon>Nymphalidae</taxon>
        <taxon>Satyrinae</taxon>
        <taxon>Satyrini</taxon>
        <taxon>Mycalesina</taxon>
        <taxon>Bicyclus</taxon>
    </lineage>
</organism>
<dbReference type="Gene3D" id="2.40.50.140">
    <property type="entry name" value="Nucleic acid-binding proteins"/>
    <property type="match status" value="1"/>
</dbReference>
<evidence type="ECO:0000313" key="16">
    <source>
        <dbReference type="Proteomes" id="UP001652582"/>
    </source>
</evidence>
<dbReference type="Gene3D" id="3.30.470.30">
    <property type="entry name" value="DNA ligase/mRNA capping enzyme"/>
    <property type="match status" value="1"/>
</dbReference>
<keyword evidence="6 10" id="KW-0506">mRNA capping</keyword>
<evidence type="ECO:0000256" key="4">
    <source>
        <dbReference type="ARBA" id="ARBA00022695"/>
    </source>
</evidence>
<dbReference type="RefSeq" id="XP_023949237.2">
    <property type="nucleotide sequence ID" value="XM_024093469.2"/>
</dbReference>
<dbReference type="GO" id="GO:0005525">
    <property type="term" value="F:GTP binding"/>
    <property type="evidence" value="ECO:0007669"/>
    <property type="project" value="UniProtKB-UniRule"/>
</dbReference>
<evidence type="ECO:0000259" key="15">
    <source>
        <dbReference type="PROSITE" id="PS50056"/>
    </source>
</evidence>
<evidence type="ECO:0000256" key="14">
    <source>
        <dbReference type="SAM" id="MobiDB-lite"/>
    </source>
</evidence>
<dbReference type="GO" id="GO:0140818">
    <property type="term" value="F:mRNA 5'-triphosphate monophosphatase activity"/>
    <property type="evidence" value="ECO:0007669"/>
    <property type="project" value="UniProtKB-EC"/>
</dbReference>
<reference evidence="17" key="1">
    <citation type="submission" date="2025-08" db="UniProtKB">
        <authorList>
            <consortium name="RefSeq"/>
        </authorList>
    </citation>
    <scope>IDENTIFICATION</scope>
</reference>
<protein>
    <recommendedName>
        <fullName evidence="10">mRNA-capping enzyme</fullName>
    </recommendedName>
    <domain>
        <recommendedName>
            <fullName evidence="10">mRNA 5'-triphosphate monophosphatase</fullName>
            <ecNumber evidence="10">3.6.1.74</ecNumber>
        </recommendedName>
        <alternativeName>
            <fullName evidence="10">mRNA 5'-phosphatase</fullName>
        </alternativeName>
    </domain>
    <domain>
        <recommendedName>
            <fullName evidence="10">mRNA guanylyltransferase</fullName>
            <ecNumber evidence="10">2.7.7.50</ecNumber>
        </recommendedName>
        <alternativeName>
            <fullName evidence="10">GTP--RNA guanylyltransferase</fullName>
            <shortName evidence="10">GTase</shortName>
        </alternativeName>
    </domain>
</protein>
<evidence type="ECO:0000313" key="17">
    <source>
        <dbReference type="RefSeq" id="XP_023949237.2"/>
    </source>
</evidence>
<dbReference type="GO" id="GO:0004721">
    <property type="term" value="F:phosphoprotein phosphatase activity"/>
    <property type="evidence" value="ECO:0007669"/>
    <property type="project" value="UniProtKB-UniRule"/>
</dbReference>
<evidence type="ECO:0000256" key="3">
    <source>
        <dbReference type="ARBA" id="ARBA00022679"/>
    </source>
</evidence>
<keyword evidence="4 10" id="KW-0548">Nucleotidyltransferase</keyword>
<dbReference type="Gene3D" id="3.90.190.10">
    <property type="entry name" value="Protein tyrosine phosphatase superfamily"/>
    <property type="match status" value="1"/>
</dbReference>
<dbReference type="GeneID" id="112053878"/>
<evidence type="ECO:0000256" key="10">
    <source>
        <dbReference type="PIRNR" id="PIRNR036958"/>
    </source>
</evidence>
<dbReference type="InterPro" id="IPR000387">
    <property type="entry name" value="Tyr_Pase_dom"/>
</dbReference>
<comment type="function">
    <text evidence="10">Bifunctional mRNA-capping enzyme exhibiting RNA 5'-triphosphate monophosphatase activity in the N-terminal part and mRNA guanylyltransferase activity in the C-terminal part. Catalyzes the first two steps of cap formation: by removing the gamma-phosphate from the 5'-triphosphate end of nascent mRNA to yield a diphosphate end, and by transferring the GMP moiety of GTP to the 5'-diphosphate terminus of RNA via a covalent enzyme-GMP reaction intermediate.</text>
</comment>
<dbReference type="InterPro" id="IPR029021">
    <property type="entry name" value="Prot-tyrosine_phosphatase-like"/>
</dbReference>
<dbReference type="GO" id="GO:0005524">
    <property type="term" value="F:ATP binding"/>
    <property type="evidence" value="ECO:0007669"/>
    <property type="project" value="InterPro"/>
</dbReference>
<dbReference type="PIRSF" id="PIRSF036958">
    <property type="entry name" value="mRNA_capping_HCE"/>
    <property type="match status" value="1"/>
</dbReference>
<feature type="domain" description="Tyrosine specific protein phosphatases" evidence="15">
    <location>
        <begin position="108"/>
        <end position="175"/>
    </location>
</feature>
<dbReference type="OrthoDB" id="200924at2759"/>
<evidence type="ECO:0000256" key="8">
    <source>
        <dbReference type="ARBA" id="ARBA00023242"/>
    </source>
</evidence>
<dbReference type="InterPro" id="IPR001339">
    <property type="entry name" value="mRNA_cap_enzyme_adenylation"/>
</dbReference>
<feature type="active site" description="N6-GMP-lysine intermediate" evidence="12">
    <location>
        <position position="297"/>
    </location>
</feature>
<keyword evidence="3 10" id="KW-0808">Transferase</keyword>
<dbReference type="GO" id="GO:0006370">
    <property type="term" value="P:7-methylguanosine mRNA capping"/>
    <property type="evidence" value="ECO:0007669"/>
    <property type="project" value="UniProtKB-UniRule"/>
</dbReference>
<feature type="binding site" evidence="13">
    <location>
        <position position="318"/>
    </location>
    <ligand>
        <name>GTP</name>
        <dbReference type="ChEBI" id="CHEBI:37565"/>
    </ligand>
</feature>
<evidence type="ECO:0000256" key="11">
    <source>
        <dbReference type="PIRSR" id="PIRSR036958-1"/>
    </source>
</evidence>
<name>A0A6J1NVN7_BICAN</name>
<dbReference type="PANTHER" id="PTHR10367">
    <property type="entry name" value="MRNA-CAPPING ENZYME"/>
    <property type="match status" value="1"/>
</dbReference>
<dbReference type="KEGG" id="bany:112053878"/>
<dbReference type="CDD" id="cd07895">
    <property type="entry name" value="Adenylation_mRNA_capping"/>
    <property type="match status" value="1"/>
</dbReference>
<dbReference type="GO" id="GO:0004484">
    <property type="term" value="F:mRNA guanylyltransferase activity"/>
    <property type="evidence" value="ECO:0007669"/>
    <property type="project" value="UniProtKB-UniRule"/>
</dbReference>
<evidence type="ECO:0000256" key="2">
    <source>
        <dbReference type="ARBA" id="ARBA00022664"/>
    </source>
</evidence>
<dbReference type="GO" id="GO:0004651">
    <property type="term" value="F:polynucleotide 5'-phosphatase activity"/>
    <property type="evidence" value="ECO:0007669"/>
    <property type="project" value="UniProtKB-UniRule"/>
</dbReference>
<gene>
    <name evidence="17" type="primary">LOC112053878</name>
</gene>
<keyword evidence="2 10" id="KW-0507">mRNA processing</keyword>
<evidence type="ECO:0000256" key="12">
    <source>
        <dbReference type="PIRSR" id="PIRSR036958-2"/>
    </source>
</evidence>
<feature type="region of interest" description="Disordered" evidence="14">
    <location>
        <begin position="202"/>
        <end position="231"/>
    </location>
</feature>
<dbReference type="EC" id="2.7.7.50" evidence="10"/>
<evidence type="ECO:0000256" key="7">
    <source>
        <dbReference type="ARBA" id="ARBA00023134"/>
    </source>
</evidence>
<evidence type="ECO:0000256" key="1">
    <source>
        <dbReference type="ARBA" id="ARBA00004123"/>
    </source>
</evidence>
<keyword evidence="8 10" id="KW-0539">Nucleus</keyword>
<evidence type="ECO:0000256" key="9">
    <source>
        <dbReference type="ARBA" id="ARBA00044624"/>
    </source>
</evidence>
<feature type="active site" description="Phosphocysteine intermediate" evidence="11">
    <location>
        <position position="130"/>
    </location>
</feature>
<dbReference type="InterPro" id="IPR000340">
    <property type="entry name" value="Dual-sp_phosphatase_cat-dom"/>
</dbReference>
<dbReference type="Gene3D" id="3.30.1490.430">
    <property type="match status" value="1"/>
</dbReference>
<dbReference type="AlphaFoldDB" id="A0A6J1NVN7"/>
<feature type="binding site" evidence="13">
    <location>
        <begin position="532"/>
        <end position="537"/>
    </location>
    <ligand>
        <name>GTP</name>
        <dbReference type="ChEBI" id="CHEBI:37565"/>
    </ligand>
</feature>
<dbReference type="Pfam" id="PF03919">
    <property type="entry name" value="mRNA_cap_C"/>
    <property type="match status" value="1"/>
</dbReference>
<dbReference type="PROSITE" id="PS50056">
    <property type="entry name" value="TYR_PHOSPHATASE_2"/>
    <property type="match status" value="1"/>
</dbReference>
<evidence type="ECO:0000256" key="5">
    <source>
        <dbReference type="ARBA" id="ARBA00022741"/>
    </source>
</evidence>
<evidence type="ECO:0000256" key="13">
    <source>
        <dbReference type="PIRSR" id="PIRSR036958-3"/>
    </source>
</evidence>
<feature type="compositionally biased region" description="Polar residues" evidence="14">
    <location>
        <begin position="213"/>
        <end position="223"/>
    </location>
</feature>
<comment type="catalytic activity">
    <reaction evidence="9">
        <text>a 5'-end diphospho-ribonucleoside in mRNA + GTP + H(+) = a 5'-end (5'-triphosphoguanosine)-ribonucleoside in mRNA + diphosphate</text>
        <dbReference type="Rhea" id="RHEA:67012"/>
        <dbReference type="Rhea" id="RHEA-COMP:17165"/>
        <dbReference type="Rhea" id="RHEA-COMP:17166"/>
        <dbReference type="ChEBI" id="CHEBI:15378"/>
        <dbReference type="ChEBI" id="CHEBI:33019"/>
        <dbReference type="ChEBI" id="CHEBI:37565"/>
        <dbReference type="ChEBI" id="CHEBI:167616"/>
        <dbReference type="ChEBI" id="CHEBI:167617"/>
        <dbReference type="EC" id="2.7.7.50"/>
    </reaction>
    <physiologicalReaction direction="left-to-right" evidence="9">
        <dbReference type="Rhea" id="RHEA:67013"/>
    </physiologicalReaction>
</comment>
<keyword evidence="5 10" id="KW-0547">Nucleotide-binding</keyword>
<dbReference type="Pfam" id="PF01331">
    <property type="entry name" value="mRNA_cap_enzyme"/>
    <property type="match status" value="1"/>
</dbReference>
<dbReference type="EC" id="3.6.1.74" evidence="10"/>
<dbReference type="InterPro" id="IPR013846">
    <property type="entry name" value="mRNA_cap_enzyme_C"/>
</dbReference>
<sequence length="588" mass="68912">MSDRNPGPVPSRWLKCPRKATGLFVDQFLAFKTPLDSRYNDQVQDIYRFTPTMLFDSVKSYKRKLGLWIDLTNTSRFYDKADIKKRDCKYVKLQCRGHGETPSKEQTQKFISEVINFIHTKPDDIIGVHCTHGFNRTGFLIVSYMIEQLDFSLEAALMEFANKRSPGIYKQDYIEELYRRYYNDTKDMMPAPERPEWCNEEEEVDYDDDDVSPSISQSVQHSNGHSRKKRRIQNKEFMAGVGGVELFEVEPRATEVQKKVKEFCKWNKKDFPGSQPVSMDMKNIGFLHEKPYRVSWKADGVRYMMLIDGRDEVYMIDRDNSVFKVHNLQFLHNKRQEHLSNTLLDGELVMDRVNGVEKPRYLCYDIVRFDNMTVGREPFHPVRYSCIEKEIINPRNRAIEERRIIKEREPFGVILKGFWDVTMAGPLLGEKFARTLHHEPDGLIFQPSKEPYTPGACEDVLKWKPGHMNSVDFKLEIVIDNRPGMVAKKIGRLWVGGQTAPYATMRVTKAIRDLNNKIIECKYENNEWVFMRERTDKSFPNSFNTAEAVFKSIKNPVTQEILLDYIEHHRYRDDSDLMPPPASKRARM</sequence>
<dbReference type="SUPFAM" id="SSF56091">
    <property type="entry name" value="DNA ligase/mRNA capping enzyme, catalytic domain"/>
    <property type="match status" value="1"/>
</dbReference>
<keyword evidence="10" id="KW-0378">Hydrolase</keyword>
<dbReference type="InterPro" id="IPR016130">
    <property type="entry name" value="Tyr_Pase_AS"/>
</dbReference>
<dbReference type="Proteomes" id="UP001652582">
    <property type="component" value="Chromosome 3"/>
</dbReference>
<feature type="binding site" evidence="13">
    <location>
        <begin position="462"/>
        <end position="464"/>
    </location>
    <ligand>
        <name>GTP</name>
        <dbReference type="ChEBI" id="CHEBI:37565"/>
    </ligand>
</feature>
<comment type="subcellular location">
    <subcellularLocation>
        <location evidence="1 10">Nucleus</location>
    </subcellularLocation>
</comment>
<dbReference type="InterPro" id="IPR051029">
    <property type="entry name" value="mRNA_Capping_Enz/RNA_Phosphat"/>
</dbReference>
<feature type="binding site" evidence="13">
    <location>
        <position position="302"/>
    </location>
    <ligand>
        <name>GTP</name>
        <dbReference type="ChEBI" id="CHEBI:37565"/>
    </ligand>
</feature>
<dbReference type="PANTHER" id="PTHR10367:SF17">
    <property type="entry name" value="MRNA-CAPPING ENZYME"/>
    <property type="match status" value="1"/>
</dbReference>
<dbReference type="Pfam" id="PF00782">
    <property type="entry name" value="DSPc"/>
    <property type="match status" value="1"/>
</dbReference>
<dbReference type="GO" id="GO:0005634">
    <property type="term" value="C:nucleus"/>
    <property type="evidence" value="ECO:0007669"/>
    <property type="project" value="UniProtKB-SubCell"/>
</dbReference>
<comment type="similarity">
    <text evidence="10">In the N-terminal section; belongs to the non-receptor class of the protein-tyrosine phosphatase family.</text>
</comment>
<dbReference type="SUPFAM" id="SSF50249">
    <property type="entry name" value="Nucleic acid-binding proteins"/>
    <property type="match status" value="1"/>
</dbReference>
<dbReference type="CDD" id="cd17664">
    <property type="entry name" value="Mce1_N"/>
    <property type="match status" value="1"/>
</dbReference>
<proteinExistence type="inferred from homology"/>